<dbReference type="GO" id="GO:0005524">
    <property type="term" value="F:ATP binding"/>
    <property type="evidence" value="ECO:0007669"/>
    <property type="project" value="UniProtKB-KW"/>
</dbReference>
<dbReference type="OrthoDB" id="9808166at2"/>
<dbReference type="GO" id="GO:0006298">
    <property type="term" value="P:mismatch repair"/>
    <property type="evidence" value="ECO:0007669"/>
    <property type="project" value="InterPro"/>
</dbReference>
<organism evidence="5 6">
    <name type="scientific">Actinocorallia herbida</name>
    <dbReference type="NCBI Taxonomy" id="58109"/>
    <lineage>
        <taxon>Bacteria</taxon>
        <taxon>Bacillati</taxon>
        <taxon>Actinomycetota</taxon>
        <taxon>Actinomycetes</taxon>
        <taxon>Streptosporangiales</taxon>
        <taxon>Thermomonosporaceae</taxon>
        <taxon>Actinocorallia</taxon>
    </lineage>
</organism>
<dbReference type="InterPro" id="IPR027417">
    <property type="entry name" value="P-loop_NTPase"/>
</dbReference>
<dbReference type="SMART" id="SM00534">
    <property type="entry name" value="MUTSac"/>
    <property type="match status" value="1"/>
</dbReference>
<keyword evidence="3" id="KW-0238">DNA-binding</keyword>
<dbReference type="SUPFAM" id="SSF52540">
    <property type="entry name" value="P-loop containing nucleoside triphosphate hydrolases"/>
    <property type="match status" value="1"/>
</dbReference>
<dbReference type="PANTHER" id="PTHR11361:SF34">
    <property type="entry name" value="DNA MISMATCH REPAIR PROTEIN MSH1, MITOCHONDRIAL"/>
    <property type="match status" value="1"/>
</dbReference>
<gene>
    <name evidence="5" type="ORF">EDD29_2038</name>
</gene>
<dbReference type="EMBL" id="RJKE01000001">
    <property type="protein sequence ID" value="ROO84511.1"/>
    <property type="molecule type" value="Genomic_DNA"/>
</dbReference>
<dbReference type="PANTHER" id="PTHR11361">
    <property type="entry name" value="DNA MISMATCH REPAIR PROTEIN MUTS FAMILY MEMBER"/>
    <property type="match status" value="1"/>
</dbReference>
<evidence type="ECO:0000313" key="6">
    <source>
        <dbReference type="Proteomes" id="UP000272400"/>
    </source>
</evidence>
<dbReference type="Gene3D" id="3.40.50.300">
    <property type="entry name" value="P-loop containing nucleotide triphosphate hydrolases"/>
    <property type="match status" value="1"/>
</dbReference>
<dbReference type="InterPro" id="IPR045076">
    <property type="entry name" value="MutS"/>
</dbReference>
<proteinExistence type="predicted"/>
<comment type="caution">
    <text evidence="5">The sequence shown here is derived from an EMBL/GenBank/DDBJ whole genome shotgun (WGS) entry which is preliminary data.</text>
</comment>
<dbReference type="Pfam" id="PF00488">
    <property type="entry name" value="MutS_V"/>
    <property type="match status" value="1"/>
</dbReference>
<dbReference type="AlphaFoldDB" id="A0A3N1CT82"/>
<keyword evidence="2" id="KW-0067">ATP-binding</keyword>
<evidence type="ECO:0000256" key="1">
    <source>
        <dbReference type="ARBA" id="ARBA00022741"/>
    </source>
</evidence>
<dbReference type="GO" id="GO:0005829">
    <property type="term" value="C:cytosol"/>
    <property type="evidence" value="ECO:0007669"/>
    <property type="project" value="TreeGrafter"/>
</dbReference>
<reference evidence="5 6" key="1">
    <citation type="submission" date="2018-11" db="EMBL/GenBank/DDBJ databases">
        <title>Sequencing the genomes of 1000 actinobacteria strains.</title>
        <authorList>
            <person name="Klenk H.-P."/>
        </authorList>
    </citation>
    <scope>NUCLEOTIDE SEQUENCE [LARGE SCALE GENOMIC DNA]</scope>
    <source>
        <strain evidence="5 6">DSM 44254</strain>
    </source>
</reference>
<dbReference type="GO" id="GO:0140664">
    <property type="term" value="F:ATP-dependent DNA damage sensor activity"/>
    <property type="evidence" value="ECO:0007669"/>
    <property type="project" value="InterPro"/>
</dbReference>
<accession>A0A3N1CT82</accession>
<feature type="domain" description="DNA mismatch repair proteins mutS family" evidence="4">
    <location>
        <begin position="319"/>
        <end position="501"/>
    </location>
</feature>
<dbReference type="InterPro" id="IPR000432">
    <property type="entry name" value="DNA_mismatch_repair_MutS_C"/>
</dbReference>
<sequence length="507" mass="53991">MRSLLFDGDGTPPSEPPAHWGDLRLDAVEAAIAKAAGEDAAAHLYGAPRDPALIAVRQGVFRALEEPAVGAAARAFTAEAALVRRRLDRLARTGHAPQAGRRLIEAVAAHAAAVEAFAAALVPGVPGLEGLGADLAALVASPAFTGPRDAARALLARLGEVRYELLLRGDEITVGPCAPGADDAFADRVRAVFARFRADPSAARPPRPADGSGLDVVEAAVLDLVAAAHPEVFADLAAFLARHRGFLQAELVRLDRELRFCLGWLDFLAPLRAAGLPVCHPDVSLTDRTLEVRDLYDLALAVERPAEVVPNDVTAGPDEHVLVVSGPNQGGKTTLSRAFGQLHHLAGLGCPVPARAARVFLPDRVLTHYERAESLANPASKLEEELLRLRDLLAAATGDSVVVLNEIFMSTTASDALALSRPLLTTLLDKGVRCLWVSFLDELSRAHPSVVSMVAETEGDDARRTFRIVRGPADGRNHARALAERFGLTYAALSRRLEERRAGEVLR</sequence>
<name>A0A3N1CT82_9ACTN</name>
<dbReference type="Proteomes" id="UP000272400">
    <property type="component" value="Unassembled WGS sequence"/>
</dbReference>
<evidence type="ECO:0000256" key="2">
    <source>
        <dbReference type="ARBA" id="ARBA00022840"/>
    </source>
</evidence>
<evidence type="ECO:0000259" key="4">
    <source>
        <dbReference type="SMART" id="SM00534"/>
    </source>
</evidence>
<keyword evidence="6" id="KW-1185">Reference proteome</keyword>
<protein>
    <submittedName>
        <fullName evidence="5">MutS-like protein</fullName>
    </submittedName>
</protein>
<dbReference type="GO" id="GO:0030983">
    <property type="term" value="F:mismatched DNA binding"/>
    <property type="evidence" value="ECO:0007669"/>
    <property type="project" value="InterPro"/>
</dbReference>
<evidence type="ECO:0000256" key="3">
    <source>
        <dbReference type="ARBA" id="ARBA00023125"/>
    </source>
</evidence>
<evidence type="ECO:0000313" key="5">
    <source>
        <dbReference type="EMBL" id="ROO84511.1"/>
    </source>
</evidence>
<dbReference type="RefSeq" id="WP_123664119.1">
    <property type="nucleotide sequence ID" value="NZ_RJKE01000001.1"/>
</dbReference>
<keyword evidence="1" id="KW-0547">Nucleotide-binding</keyword>